<sequence length="160" mass="17401">MAPSPVVAKLLPSSVLLRRVAAHDYHRGYCALLAQLTTVDTVSAEQFAEQVAYWDAHPDTYTSIVLIDVASDRVVGSGTLVVERKIIHGCGRVGHIEDIVVDANVRGQNLGKIVVEQLKHIAVANGCYKIELAAAEKNAPFYEKCGFARKSLNMAIYTAH</sequence>
<dbReference type="FunFam" id="3.40.630.30:FF:000105">
    <property type="entry name" value="Glucosamine 6-phosphate N-acetyltransferase"/>
    <property type="match status" value="1"/>
</dbReference>
<comment type="similarity">
    <text evidence="2 6">Belongs to the acetyltransferase family. GNA1 subfamily.</text>
</comment>
<organism evidence="8 9">
    <name type="scientific">Caulochytrium protostelioides</name>
    <dbReference type="NCBI Taxonomy" id="1555241"/>
    <lineage>
        <taxon>Eukaryota</taxon>
        <taxon>Fungi</taxon>
        <taxon>Fungi incertae sedis</taxon>
        <taxon>Chytridiomycota</taxon>
        <taxon>Chytridiomycota incertae sedis</taxon>
        <taxon>Chytridiomycetes</taxon>
        <taxon>Caulochytriales</taxon>
        <taxon>Caulochytriaceae</taxon>
        <taxon>Caulochytrium</taxon>
    </lineage>
</organism>
<evidence type="ECO:0000259" key="7">
    <source>
        <dbReference type="PROSITE" id="PS51186"/>
    </source>
</evidence>
<dbReference type="STRING" id="1555241.A0A4P9X987"/>
<proteinExistence type="inferred from homology"/>
<dbReference type="PANTHER" id="PTHR13355:SF11">
    <property type="entry name" value="GLUCOSAMINE 6-PHOSPHATE N-ACETYLTRANSFERASE"/>
    <property type="match status" value="1"/>
</dbReference>
<evidence type="ECO:0000256" key="4">
    <source>
        <dbReference type="ARBA" id="ARBA00023315"/>
    </source>
</evidence>
<evidence type="ECO:0000256" key="3">
    <source>
        <dbReference type="ARBA" id="ARBA00022679"/>
    </source>
</evidence>
<dbReference type="SUPFAM" id="SSF55729">
    <property type="entry name" value="Acyl-CoA N-acyltransferases (Nat)"/>
    <property type="match status" value="1"/>
</dbReference>
<keyword evidence="4 6" id="KW-0012">Acyltransferase</keyword>
<dbReference type="EC" id="2.3.1.4" evidence="6"/>
<evidence type="ECO:0000256" key="2">
    <source>
        <dbReference type="ARBA" id="ARBA00006048"/>
    </source>
</evidence>
<evidence type="ECO:0000256" key="5">
    <source>
        <dbReference type="ARBA" id="ARBA00048964"/>
    </source>
</evidence>
<dbReference type="PANTHER" id="PTHR13355">
    <property type="entry name" value="GLUCOSAMINE 6-PHOSPHATE N-ACETYLTRANSFERASE"/>
    <property type="match status" value="1"/>
</dbReference>
<name>A0A4P9X987_9FUNG</name>
<evidence type="ECO:0000313" key="8">
    <source>
        <dbReference type="EMBL" id="RKP01561.1"/>
    </source>
</evidence>
<reference evidence="9" key="1">
    <citation type="journal article" date="2018" name="Nat. Microbiol.">
        <title>Leveraging single-cell genomics to expand the fungal tree of life.</title>
        <authorList>
            <person name="Ahrendt S.R."/>
            <person name="Quandt C.A."/>
            <person name="Ciobanu D."/>
            <person name="Clum A."/>
            <person name="Salamov A."/>
            <person name="Andreopoulos B."/>
            <person name="Cheng J.F."/>
            <person name="Woyke T."/>
            <person name="Pelin A."/>
            <person name="Henrissat B."/>
            <person name="Reynolds N.K."/>
            <person name="Benny G.L."/>
            <person name="Smith M.E."/>
            <person name="James T.Y."/>
            <person name="Grigoriev I.V."/>
        </authorList>
    </citation>
    <scope>NUCLEOTIDE SEQUENCE [LARGE SCALE GENOMIC DNA]</scope>
    <source>
        <strain evidence="9">ATCC 52028</strain>
    </source>
</reference>
<dbReference type="PROSITE" id="PS51186">
    <property type="entry name" value="GNAT"/>
    <property type="match status" value="1"/>
</dbReference>
<dbReference type="UniPathway" id="UPA00113">
    <property type="reaction ID" value="UER00529"/>
</dbReference>
<dbReference type="CDD" id="cd04301">
    <property type="entry name" value="NAT_SF"/>
    <property type="match status" value="1"/>
</dbReference>
<evidence type="ECO:0000256" key="6">
    <source>
        <dbReference type="RuleBase" id="RU365086"/>
    </source>
</evidence>
<dbReference type="InterPro" id="IPR039143">
    <property type="entry name" value="GNPNAT1-like"/>
</dbReference>
<evidence type="ECO:0000313" key="9">
    <source>
        <dbReference type="Proteomes" id="UP000274922"/>
    </source>
</evidence>
<protein>
    <recommendedName>
        <fullName evidence="6">Glucosamine 6-phosphate N-acetyltransferase</fullName>
        <ecNumber evidence="6">2.3.1.4</ecNumber>
    </recommendedName>
</protein>
<dbReference type="AlphaFoldDB" id="A0A4P9X987"/>
<dbReference type="Proteomes" id="UP000274922">
    <property type="component" value="Unassembled WGS sequence"/>
</dbReference>
<comment type="catalytic activity">
    <reaction evidence="5 6">
        <text>D-glucosamine 6-phosphate + acetyl-CoA = N-acetyl-D-glucosamine 6-phosphate + CoA + H(+)</text>
        <dbReference type="Rhea" id="RHEA:10292"/>
        <dbReference type="ChEBI" id="CHEBI:15378"/>
        <dbReference type="ChEBI" id="CHEBI:57287"/>
        <dbReference type="ChEBI" id="CHEBI:57288"/>
        <dbReference type="ChEBI" id="CHEBI:57513"/>
        <dbReference type="ChEBI" id="CHEBI:58725"/>
        <dbReference type="EC" id="2.3.1.4"/>
    </reaction>
</comment>
<dbReference type="GO" id="GO:0006048">
    <property type="term" value="P:UDP-N-acetylglucosamine biosynthetic process"/>
    <property type="evidence" value="ECO:0007669"/>
    <property type="project" value="UniProtKB-UniRule"/>
</dbReference>
<feature type="domain" description="N-acetyltransferase" evidence="7">
    <location>
        <begin position="15"/>
        <end position="160"/>
    </location>
</feature>
<accession>A0A4P9X987</accession>
<dbReference type="EMBL" id="ML014168">
    <property type="protein sequence ID" value="RKP01561.1"/>
    <property type="molecule type" value="Genomic_DNA"/>
</dbReference>
<gene>
    <name evidence="8" type="ORF">CXG81DRAFT_11820</name>
</gene>
<dbReference type="OrthoDB" id="10039976at2759"/>
<dbReference type="InterPro" id="IPR016181">
    <property type="entry name" value="Acyl_CoA_acyltransferase"/>
</dbReference>
<evidence type="ECO:0000256" key="1">
    <source>
        <dbReference type="ARBA" id="ARBA00004832"/>
    </source>
</evidence>
<keyword evidence="3 6" id="KW-0808">Transferase</keyword>
<keyword evidence="9" id="KW-1185">Reference proteome</keyword>
<comment type="pathway">
    <text evidence="1 6">Nucleotide-sugar biosynthesis; UDP-N-acetyl-alpha-D-glucosamine biosynthesis; N-acetyl-alpha-D-glucosamine 1-phosphate from alpha-D-glucosamine 6-phosphate (route I): step 1/2.</text>
</comment>
<dbReference type="GO" id="GO:0004343">
    <property type="term" value="F:glucosamine 6-phosphate N-acetyltransferase activity"/>
    <property type="evidence" value="ECO:0007669"/>
    <property type="project" value="UniProtKB-UniRule"/>
</dbReference>
<dbReference type="InterPro" id="IPR000182">
    <property type="entry name" value="GNAT_dom"/>
</dbReference>
<dbReference type="Pfam" id="PF00583">
    <property type="entry name" value="Acetyltransf_1"/>
    <property type="match status" value="1"/>
</dbReference>
<dbReference type="Gene3D" id="3.40.630.30">
    <property type="match status" value="1"/>
</dbReference>